<evidence type="ECO:0000256" key="1">
    <source>
        <dbReference type="SAM" id="MobiDB-lite"/>
    </source>
</evidence>
<dbReference type="RefSeq" id="WP_055067756.1">
    <property type="nucleotide sequence ID" value="NZ_CP173697.1"/>
</dbReference>
<protein>
    <recommendedName>
        <fullName evidence="4">Flagellar assembly protein H</fullName>
    </recommendedName>
</protein>
<feature type="region of interest" description="Disordered" evidence="1">
    <location>
        <begin position="1"/>
        <end position="23"/>
    </location>
</feature>
<accession>A0A0M6WNG4</accession>
<dbReference type="GeneID" id="99746066"/>
<dbReference type="AlphaFoldDB" id="A0A0M6WNG4"/>
<evidence type="ECO:0000313" key="2">
    <source>
        <dbReference type="EMBL" id="CRL37749.1"/>
    </source>
</evidence>
<feature type="compositionally biased region" description="Basic and acidic residues" evidence="1">
    <location>
        <begin position="1"/>
        <end position="19"/>
    </location>
</feature>
<dbReference type="STRING" id="301302.ERS852420_00710"/>
<name>A0A0M6WNG4_9FIRM</name>
<proteinExistence type="predicted"/>
<reference evidence="3" key="1">
    <citation type="submission" date="2015-05" db="EMBL/GenBank/DDBJ databases">
        <authorList>
            <consortium name="Pathogen Informatics"/>
        </authorList>
    </citation>
    <scope>NUCLEOTIDE SEQUENCE [LARGE SCALE GENOMIC DNA]</scope>
    <source>
        <strain evidence="3">M72</strain>
    </source>
</reference>
<dbReference type="EMBL" id="CVRR01000019">
    <property type="protein sequence ID" value="CRL37749.1"/>
    <property type="molecule type" value="Genomic_DNA"/>
</dbReference>
<dbReference type="Proteomes" id="UP000049979">
    <property type="component" value="Unassembled WGS sequence"/>
</dbReference>
<dbReference type="OrthoDB" id="1976094at2"/>
<evidence type="ECO:0000313" key="3">
    <source>
        <dbReference type="Proteomes" id="UP000049979"/>
    </source>
</evidence>
<evidence type="ECO:0008006" key="4">
    <source>
        <dbReference type="Google" id="ProtNLM"/>
    </source>
</evidence>
<gene>
    <name evidence="2" type="ORF">M72_04761</name>
</gene>
<organism evidence="2 3">
    <name type="scientific">Roseburia faecis</name>
    <dbReference type="NCBI Taxonomy" id="301302"/>
    <lineage>
        <taxon>Bacteria</taxon>
        <taxon>Bacillati</taxon>
        <taxon>Bacillota</taxon>
        <taxon>Clostridia</taxon>
        <taxon>Lachnospirales</taxon>
        <taxon>Lachnospiraceae</taxon>
        <taxon>Roseburia</taxon>
    </lineage>
</organism>
<keyword evidence="3" id="KW-1185">Reference proteome</keyword>
<sequence>MEKEQTKNQQEKNQQENQKKSQKLQWHPAFCSALRLELLEDAENLEFTDEFQLTEKPLQIDCTVVKVKRDCKIKNEIGKIFRKHNIFEYKSPMDELNIDTFYKAVAYACLYKVLPNHVNEIPAEEITITLIRDRKPVKLLGELEKSGYGYKKEAAGIYYVNGAMFPMQIIESSELDVDMHVQLKALTNHLEESLMRQYLLQVSTFEGREKNLADIVLQVIVNSNMEKVREWKGSEQTMCEALRVLMKEELKEERVAGLREGRLEGQREGQREGQIRAYASLVQDGIIPVEIGAEKAGMSVDDFTKEMKLAGYVTPAV</sequence>